<name>A0A367JTD0_RHIAZ</name>
<comment type="caution">
    <text evidence="1">The sequence shown here is derived from an EMBL/GenBank/DDBJ whole genome shotgun (WGS) entry which is preliminary data.</text>
</comment>
<dbReference type="STRING" id="86630.A0A367JTD0"/>
<gene>
    <name evidence="1" type="ORF">CU097_005661</name>
</gene>
<organism evidence="1 2">
    <name type="scientific">Rhizopus azygosporus</name>
    <name type="common">Rhizopus microsporus var. azygosporus</name>
    <dbReference type="NCBI Taxonomy" id="86630"/>
    <lineage>
        <taxon>Eukaryota</taxon>
        <taxon>Fungi</taxon>
        <taxon>Fungi incertae sedis</taxon>
        <taxon>Mucoromycota</taxon>
        <taxon>Mucoromycotina</taxon>
        <taxon>Mucoromycetes</taxon>
        <taxon>Mucorales</taxon>
        <taxon>Mucorineae</taxon>
        <taxon>Rhizopodaceae</taxon>
        <taxon>Rhizopus</taxon>
    </lineage>
</organism>
<dbReference type="AlphaFoldDB" id="A0A367JTD0"/>
<protein>
    <submittedName>
        <fullName evidence="1">Uncharacterized protein</fullName>
    </submittedName>
</protein>
<keyword evidence="2" id="KW-1185">Reference proteome</keyword>
<evidence type="ECO:0000313" key="1">
    <source>
        <dbReference type="EMBL" id="RCH93200.1"/>
    </source>
</evidence>
<proteinExistence type="predicted"/>
<accession>A0A367JTD0</accession>
<dbReference type="Proteomes" id="UP000252139">
    <property type="component" value="Unassembled WGS sequence"/>
</dbReference>
<reference evidence="1 2" key="1">
    <citation type="journal article" date="2018" name="G3 (Bethesda)">
        <title>Phylogenetic and Phylogenomic Definition of Rhizopus Species.</title>
        <authorList>
            <person name="Gryganskyi A.P."/>
            <person name="Golan J."/>
            <person name="Dolatabadi S."/>
            <person name="Mondo S."/>
            <person name="Robb S."/>
            <person name="Idnurm A."/>
            <person name="Muszewska A."/>
            <person name="Steczkiewicz K."/>
            <person name="Masonjones S."/>
            <person name="Liao H.L."/>
            <person name="Gajdeczka M.T."/>
            <person name="Anike F."/>
            <person name="Vuek A."/>
            <person name="Anishchenko I.M."/>
            <person name="Voigt K."/>
            <person name="de Hoog G.S."/>
            <person name="Smith M.E."/>
            <person name="Heitman J."/>
            <person name="Vilgalys R."/>
            <person name="Stajich J.E."/>
        </authorList>
    </citation>
    <scope>NUCLEOTIDE SEQUENCE [LARGE SCALE GENOMIC DNA]</scope>
    <source>
        <strain evidence="1 2">CBS 357.93</strain>
    </source>
</reference>
<dbReference type="OrthoDB" id="2275798at2759"/>
<sequence length="147" mass="16810">MEIDTNTSSANVEENHKSYKSSYKIDPAYGEAHLYQSKTINKNTFNLVENLSISLNNIMNSYGASCELYREMVRIVNTIISDKEKLATDDRIFSPDAVDRLMKNTLPIQGHTYNICKNGCKIFKVDDENDDTCDHYGENRHESEDSL</sequence>
<dbReference type="EMBL" id="PJQL01000728">
    <property type="protein sequence ID" value="RCH93200.1"/>
    <property type="molecule type" value="Genomic_DNA"/>
</dbReference>
<evidence type="ECO:0000313" key="2">
    <source>
        <dbReference type="Proteomes" id="UP000252139"/>
    </source>
</evidence>